<gene>
    <name evidence="8" type="ORF">WJX73_002989</name>
</gene>
<evidence type="ECO:0000256" key="1">
    <source>
        <dbReference type="ARBA" id="ARBA00004141"/>
    </source>
</evidence>
<evidence type="ECO:0000256" key="4">
    <source>
        <dbReference type="ARBA" id="ARBA00022989"/>
    </source>
</evidence>
<evidence type="ECO:0000256" key="7">
    <source>
        <dbReference type="SAM" id="MobiDB-lite"/>
    </source>
</evidence>
<feature type="transmembrane region" description="Helical" evidence="6">
    <location>
        <begin position="152"/>
        <end position="170"/>
    </location>
</feature>
<accession>A0AAW1PZV4</accession>
<keyword evidence="5 6" id="KW-0472">Membrane</keyword>
<feature type="transmembrane region" description="Helical" evidence="6">
    <location>
        <begin position="357"/>
        <end position="382"/>
    </location>
</feature>
<keyword evidence="3 6" id="KW-0812">Transmembrane</keyword>
<dbReference type="EMBL" id="JALJOQ010000003">
    <property type="protein sequence ID" value="KAK9813679.1"/>
    <property type="molecule type" value="Genomic_DNA"/>
</dbReference>
<feature type="transmembrane region" description="Helical" evidence="6">
    <location>
        <begin position="191"/>
        <end position="213"/>
    </location>
</feature>
<feature type="transmembrane region" description="Helical" evidence="6">
    <location>
        <begin position="124"/>
        <end position="146"/>
    </location>
</feature>
<comment type="caution">
    <text evidence="8">The sequence shown here is derived from an EMBL/GenBank/DDBJ whole genome shotgun (WGS) entry which is preliminary data.</text>
</comment>
<protein>
    <recommendedName>
        <fullName evidence="6">Choline transporter-like protein</fullName>
    </recommendedName>
</protein>
<feature type="region of interest" description="Disordered" evidence="7">
    <location>
        <begin position="463"/>
        <end position="493"/>
    </location>
</feature>
<dbReference type="Pfam" id="PF04515">
    <property type="entry name" value="Choline_transpo"/>
    <property type="match status" value="2"/>
</dbReference>
<dbReference type="GO" id="GO:0005886">
    <property type="term" value="C:plasma membrane"/>
    <property type="evidence" value="ECO:0007669"/>
    <property type="project" value="UniProtKB-SubCell"/>
</dbReference>
<evidence type="ECO:0000256" key="2">
    <source>
        <dbReference type="ARBA" id="ARBA00007168"/>
    </source>
</evidence>
<comment type="similarity">
    <text evidence="2 6">Belongs to the CTL (choline transporter-like) family.</text>
</comment>
<comment type="function">
    <text evidence="6">Choline transporter.</text>
</comment>
<organism evidence="8 9">
    <name type="scientific">Symbiochloris irregularis</name>
    <dbReference type="NCBI Taxonomy" id="706552"/>
    <lineage>
        <taxon>Eukaryota</taxon>
        <taxon>Viridiplantae</taxon>
        <taxon>Chlorophyta</taxon>
        <taxon>core chlorophytes</taxon>
        <taxon>Trebouxiophyceae</taxon>
        <taxon>Trebouxiales</taxon>
        <taxon>Trebouxiaceae</taxon>
        <taxon>Symbiochloris</taxon>
    </lineage>
</organism>
<feature type="transmembrane region" description="Helical" evidence="6">
    <location>
        <begin position="92"/>
        <end position="115"/>
    </location>
</feature>
<feature type="compositionally biased region" description="Polar residues" evidence="7">
    <location>
        <begin position="470"/>
        <end position="493"/>
    </location>
</feature>
<reference evidence="8 9" key="1">
    <citation type="journal article" date="2024" name="Nat. Commun.">
        <title>Phylogenomics reveals the evolutionary origins of lichenization in chlorophyte algae.</title>
        <authorList>
            <person name="Puginier C."/>
            <person name="Libourel C."/>
            <person name="Otte J."/>
            <person name="Skaloud P."/>
            <person name="Haon M."/>
            <person name="Grisel S."/>
            <person name="Petersen M."/>
            <person name="Berrin J.G."/>
            <person name="Delaux P.M."/>
            <person name="Dal Grande F."/>
            <person name="Keller J."/>
        </authorList>
    </citation>
    <scope>NUCLEOTIDE SEQUENCE [LARGE SCALE GENOMIC DNA]</scope>
    <source>
        <strain evidence="8 9">SAG 2036</strain>
    </source>
</reference>
<dbReference type="PANTHER" id="PTHR12385">
    <property type="entry name" value="CHOLINE TRANSPORTER-LIKE (SLC FAMILY 44)"/>
    <property type="match status" value="1"/>
</dbReference>
<dbReference type="PANTHER" id="PTHR12385:SF98">
    <property type="entry name" value="CHOLINE TRANSPORTER-LIKE PROTEIN"/>
    <property type="match status" value="1"/>
</dbReference>
<evidence type="ECO:0000256" key="5">
    <source>
        <dbReference type="ARBA" id="ARBA00023136"/>
    </source>
</evidence>
<sequence>MCKFLEVGLPFDPQAGLQLEGRVAKDLWAGVVFIIFLILTYCGGIYAVHARNLEFSASLSTANMNDPGYCPTGPGRGLMQASSGQDVDYSPYATSACLLLVVSTLISLVGGYFFVISFKYRAEFLVRATVIAQIVLPAVAGIILLVFGLVGAGIFCLGAAALMALAFYLWRGHLQLCARLLGVSATGLRENPALLGVCVVTLTATVCLLLPIWGSLGASVANGSIQPNGYAQRGPAQCTDASGHAVPCCVWVVDSWVPVYLALNIVTMIWTVCLMGEMIRNIAERGRQGGRGDNILFCLLAWALECCLQFIEFLTRFAVVRAAITGEAFLTAGRNAADLFKRNFLKAYAVWWIPPAILRTAALLISAVYGLVVFGIACAMWIPHHHQNGLQAAIMVGIAALVLSLIVHSFFAGILLNIVDVVFMCYAMDRDSQAVTRGEVHEIMGQLPVGVAVENPDGAVRYGAPVNGTHGPNGQDPSSVPLQQRMANSSANV</sequence>
<feature type="transmembrane region" description="Helical" evidence="6">
    <location>
        <begin position="394"/>
        <end position="427"/>
    </location>
</feature>
<keyword evidence="4 6" id="KW-1133">Transmembrane helix</keyword>
<dbReference type="InterPro" id="IPR007603">
    <property type="entry name" value="Choline_transptr-like"/>
</dbReference>
<feature type="transmembrane region" description="Helical" evidence="6">
    <location>
        <begin position="27"/>
        <end position="48"/>
    </location>
</feature>
<feature type="transmembrane region" description="Helical" evidence="6">
    <location>
        <begin position="260"/>
        <end position="282"/>
    </location>
</feature>
<name>A0AAW1PZV4_9CHLO</name>
<keyword evidence="9" id="KW-1185">Reference proteome</keyword>
<evidence type="ECO:0000256" key="3">
    <source>
        <dbReference type="ARBA" id="ARBA00022692"/>
    </source>
</evidence>
<evidence type="ECO:0000313" key="9">
    <source>
        <dbReference type="Proteomes" id="UP001465755"/>
    </source>
</evidence>
<dbReference type="GO" id="GO:0022857">
    <property type="term" value="F:transmembrane transporter activity"/>
    <property type="evidence" value="ECO:0007669"/>
    <property type="project" value="UniProtKB-UniRule"/>
</dbReference>
<evidence type="ECO:0000256" key="6">
    <source>
        <dbReference type="RuleBase" id="RU368066"/>
    </source>
</evidence>
<proteinExistence type="inferred from homology"/>
<dbReference type="Proteomes" id="UP001465755">
    <property type="component" value="Unassembled WGS sequence"/>
</dbReference>
<dbReference type="AlphaFoldDB" id="A0AAW1PZV4"/>
<evidence type="ECO:0000313" key="8">
    <source>
        <dbReference type="EMBL" id="KAK9813679.1"/>
    </source>
</evidence>
<comment type="subcellular location">
    <subcellularLocation>
        <location evidence="6">Cell membrane</location>
        <topology evidence="6">Multi-pass membrane protein</topology>
    </subcellularLocation>
    <subcellularLocation>
        <location evidence="1">Membrane</location>
        <topology evidence="1">Multi-pass membrane protein</topology>
    </subcellularLocation>
</comment>